<comment type="caution">
    <text evidence="2">The sequence shown here is derived from an EMBL/GenBank/DDBJ whole genome shotgun (WGS) entry which is preliminary data.</text>
</comment>
<feature type="compositionally biased region" description="Basic and acidic residues" evidence="1">
    <location>
        <begin position="153"/>
        <end position="163"/>
    </location>
</feature>
<evidence type="ECO:0000313" key="3">
    <source>
        <dbReference type="Proteomes" id="UP001175227"/>
    </source>
</evidence>
<sequence>MPSYPLCRTAHRFNKPSWLMAPDASTLPAPAFNGTASFNIQTKSLVIVHATIPIPSCPPPSTDSCVFPPPPTYAESMAMDDDLPLAEAMRRARAMDPEGYVAEAIHPKDRLPPSFDDIARMEPHLPWEEVMKRAGNIDQAALIRDTISRESPDGLEASFERPSEVSSLLGPRTASHRPTTSMPEPNFDDSQSSMYTEEAMTSLSLLSSNQDKINKELKAFSKYITIWLHTTITKGSRTQPTTDSASVWKAWSTFSETVTVIQAIIETLTLDHITIFHALVYIRRLFGGYYIDEDEAYLENTPNIIAQVFFAGCLLGFKYCQDDYSVRSWASTIGIDRRTMDTIGRHALQGLDYRLDISPNNWKASLEDLRRFAASCSFSAGSSHTRTVVNNILEGLKIDAPPGIPLRARTNVSQQGSTKPPSLTNISGIFTGAEYIPHIIAKAALRNVPNDSMMERDRKQIGEHLLSMSVQHPGIWNGQGDYVSGRVAIGHSARLETHFSMQGASARNRQTLPHAQRIRPNDVSFSVQGNMQNDLPIRHGAAMMVGRDIRLNVRFLETQSLPLASRSLQDHRMIWHSDNRISGQRPVSGGLFLRGPDETNIWAPQRGENPGDTWFTQQGNQIASGISLLW</sequence>
<evidence type="ECO:0000256" key="1">
    <source>
        <dbReference type="SAM" id="MobiDB-lite"/>
    </source>
</evidence>
<name>A0AA39PE97_9AGAR</name>
<dbReference type="Proteomes" id="UP001175227">
    <property type="component" value="Unassembled WGS sequence"/>
</dbReference>
<protein>
    <submittedName>
        <fullName evidence="2">Uncharacterized protein</fullName>
    </submittedName>
</protein>
<dbReference type="AlphaFoldDB" id="A0AA39PE97"/>
<organism evidence="2 3">
    <name type="scientific">Armillaria novae-zelandiae</name>
    <dbReference type="NCBI Taxonomy" id="153914"/>
    <lineage>
        <taxon>Eukaryota</taxon>
        <taxon>Fungi</taxon>
        <taxon>Dikarya</taxon>
        <taxon>Basidiomycota</taxon>
        <taxon>Agaricomycotina</taxon>
        <taxon>Agaricomycetes</taxon>
        <taxon>Agaricomycetidae</taxon>
        <taxon>Agaricales</taxon>
        <taxon>Marasmiineae</taxon>
        <taxon>Physalacriaceae</taxon>
        <taxon>Armillaria</taxon>
    </lineage>
</organism>
<evidence type="ECO:0000313" key="2">
    <source>
        <dbReference type="EMBL" id="KAK0482658.1"/>
    </source>
</evidence>
<dbReference type="Gene3D" id="1.10.472.10">
    <property type="entry name" value="Cyclin-like"/>
    <property type="match status" value="1"/>
</dbReference>
<feature type="compositionally biased region" description="Polar residues" evidence="1">
    <location>
        <begin position="176"/>
        <end position="191"/>
    </location>
</feature>
<accession>A0AA39PE97</accession>
<keyword evidence="3" id="KW-1185">Reference proteome</keyword>
<dbReference type="EMBL" id="JAUEPR010000007">
    <property type="protein sequence ID" value="KAK0482658.1"/>
    <property type="molecule type" value="Genomic_DNA"/>
</dbReference>
<dbReference type="CDD" id="cd20557">
    <property type="entry name" value="CYCLIN_ScPCL1-like"/>
    <property type="match status" value="1"/>
</dbReference>
<reference evidence="2" key="1">
    <citation type="submission" date="2023-06" db="EMBL/GenBank/DDBJ databases">
        <authorList>
            <consortium name="Lawrence Berkeley National Laboratory"/>
            <person name="Ahrendt S."/>
            <person name="Sahu N."/>
            <person name="Indic B."/>
            <person name="Wong-Bajracharya J."/>
            <person name="Merenyi Z."/>
            <person name="Ke H.-M."/>
            <person name="Monk M."/>
            <person name="Kocsube S."/>
            <person name="Drula E."/>
            <person name="Lipzen A."/>
            <person name="Balint B."/>
            <person name="Henrissat B."/>
            <person name="Andreopoulos B."/>
            <person name="Martin F.M."/>
            <person name="Harder C.B."/>
            <person name="Rigling D."/>
            <person name="Ford K.L."/>
            <person name="Foster G.D."/>
            <person name="Pangilinan J."/>
            <person name="Papanicolaou A."/>
            <person name="Barry K."/>
            <person name="LaButti K."/>
            <person name="Viragh M."/>
            <person name="Koriabine M."/>
            <person name="Yan M."/>
            <person name="Riley R."/>
            <person name="Champramary S."/>
            <person name="Plett K.L."/>
            <person name="Tsai I.J."/>
            <person name="Slot J."/>
            <person name="Sipos G."/>
            <person name="Plett J."/>
            <person name="Nagy L.G."/>
            <person name="Grigoriev I.V."/>
        </authorList>
    </citation>
    <scope>NUCLEOTIDE SEQUENCE</scope>
    <source>
        <strain evidence="2">ICMP 16352</strain>
    </source>
</reference>
<proteinExistence type="predicted"/>
<gene>
    <name evidence="2" type="ORF">IW261DRAFT_1562353</name>
</gene>
<feature type="region of interest" description="Disordered" evidence="1">
    <location>
        <begin position="153"/>
        <end position="191"/>
    </location>
</feature>